<evidence type="ECO:0000256" key="3">
    <source>
        <dbReference type="ARBA" id="ARBA00022448"/>
    </source>
</evidence>
<proteinExistence type="inferred from homology"/>
<evidence type="ECO:0000259" key="10">
    <source>
        <dbReference type="SMART" id="SM00836"/>
    </source>
</evidence>
<gene>
    <name evidence="11" type="ORF">A3Q56_04730</name>
</gene>
<dbReference type="GO" id="GO:0005524">
    <property type="term" value="F:ATP binding"/>
    <property type="evidence" value="ECO:0007669"/>
    <property type="project" value="InterPro"/>
</dbReference>
<dbReference type="Pfam" id="PF05746">
    <property type="entry name" value="DALR_1"/>
    <property type="match status" value="1"/>
</dbReference>
<dbReference type="InterPro" id="IPR008909">
    <property type="entry name" value="DALR_anticod-bd"/>
</dbReference>
<dbReference type="GO" id="GO:0005774">
    <property type="term" value="C:vacuolar membrane"/>
    <property type="evidence" value="ECO:0007669"/>
    <property type="project" value="TreeGrafter"/>
</dbReference>
<dbReference type="GO" id="GO:0012505">
    <property type="term" value="C:endomembrane system"/>
    <property type="evidence" value="ECO:0007669"/>
    <property type="project" value="UniProtKB-SubCell"/>
</dbReference>
<dbReference type="GO" id="GO:0015184">
    <property type="term" value="F:L-cystine transmembrane transporter activity"/>
    <property type="evidence" value="ECO:0007669"/>
    <property type="project" value="TreeGrafter"/>
</dbReference>
<sequence>MLDLLKEFYECCKKVNYNFIKRNDSLNLNSKKNIKSLIKSCDLHVVTMNDELKFNLYNTLKAINFIEFTNFDKWENHFFITFHKMNLVKTTVSNVIKSGSLYGCISEKCTNININKIEQITTSMSQFRYNLLFNYVYHVGKFVGLDLYRTIPIAQFTILYQLKNVNCKSRNEIYEFTLCVEKVKYSKNINEYIKDRCCEMENIFSKNSTLSLENAKLLNVKNLTEFFIIVEILQKSSKYMINLDKSSNYVAKNVIFVLYNMCRINSLMGKYDEYIKKCLFLPIDNIDALNFNQLDEVEFQLIYHIFQFPIIMQHQILNFHKNDLQKSEIVIKSHLTWNYLYELICKFSKFYRKVKILQSPFNEESRNQMHCRMFYCKATYQLACNILTFYGFSDLNVKNIVPIFLIFICIFGLCNYFEYTLGHFLSISVKHGGERRFKQFIHAQNDELLMSLGETANIDLSLSDQISSDVNLTVIVDNENLLQINKNVLLPANHSGDIDLKVYANNHTSGLVVISFSSEDQEVSQLLYKVRISVRIVHSFFFSILSNYLGWAFFFCWGFLYYPQLYRNYKRKSVEGLSLEFFLLNLTGIMCFFIFNCSFYFNDKVQLLYHVQHPKGIIPVKNTDIFVVLNLLLVNSCILFQFMMYGQTIQKFRKFFKLVALVWILIAFIFGFVILQYISVLTYLYALSSIKILTTLFKAIPQLYLNYQLKTTVGLSMTAIYLDFFGTVFCMFQLVIDAFNNDDVYAALGNPAKVYISIISCFYSILFIIQNVKYTKIKPILAF</sequence>
<feature type="transmembrane region" description="Helical" evidence="9">
    <location>
        <begin position="658"/>
        <end position="677"/>
    </location>
</feature>
<feature type="transmembrane region" description="Helical" evidence="9">
    <location>
        <begin position="540"/>
        <end position="562"/>
    </location>
</feature>
<keyword evidence="4 9" id="KW-0812">Transmembrane</keyword>
<dbReference type="PANTHER" id="PTHR13131">
    <property type="entry name" value="CYSTINOSIN"/>
    <property type="match status" value="1"/>
</dbReference>
<evidence type="ECO:0000256" key="5">
    <source>
        <dbReference type="ARBA" id="ARBA00022737"/>
    </source>
</evidence>
<keyword evidence="5" id="KW-0677">Repeat</keyword>
<keyword evidence="7 9" id="KW-0472">Membrane</keyword>
<reference evidence="11 12" key="1">
    <citation type="submission" date="2016-04" db="EMBL/GenBank/DDBJ databases">
        <title>The genome of Intoshia linei affirms orthonectids as highly simplified spiralians.</title>
        <authorList>
            <person name="Mikhailov K.V."/>
            <person name="Slusarev G.S."/>
            <person name="Nikitin M.A."/>
            <person name="Logacheva M.D."/>
            <person name="Penin A."/>
            <person name="Aleoshin V."/>
            <person name="Panchin Y.V."/>
        </authorList>
    </citation>
    <scope>NUCLEOTIDE SEQUENCE [LARGE SCALE GENOMIC DNA]</scope>
    <source>
        <strain evidence="11">Intl2013</strain>
        <tissue evidence="11">Whole animal</tissue>
    </source>
</reference>
<dbReference type="InterPro" id="IPR009080">
    <property type="entry name" value="tRNAsynth_Ia_anticodon-bd"/>
</dbReference>
<dbReference type="Gene3D" id="1.10.730.10">
    <property type="entry name" value="Isoleucyl-tRNA Synthetase, Domain 1"/>
    <property type="match status" value="1"/>
</dbReference>
<protein>
    <recommendedName>
        <fullName evidence="10">DALR anticodon binding domain-containing protein</fullName>
    </recommendedName>
</protein>
<organism evidence="11 12">
    <name type="scientific">Intoshia linei</name>
    <dbReference type="NCBI Taxonomy" id="1819745"/>
    <lineage>
        <taxon>Eukaryota</taxon>
        <taxon>Metazoa</taxon>
        <taxon>Spiralia</taxon>
        <taxon>Lophotrochozoa</taxon>
        <taxon>Mesozoa</taxon>
        <taxon>Orthonectida</taxon>
        <taxon>Rhopaluridae</taxon>
        <taxon>Intoshia</taxon>
    </lineage>
</organism>
<dbReference type="Gene3D" id="1.20.1280.290">
    <property type="match status" value="1"/>
</dbReference>
<feature type="transmembrane region" description="Helical" evidence="9">
    <location>
        <begin position="712"/>
        <end position="734"/>
    </location>
</feature>
<feature type="transmembrane region" description="Helical" evidence="9">
    <location>
        <begin position="754"/>
        <end position="772"/>
    </location>
</feature>
<comment type="similarity">
    <text evidence="2">Belongs to the cystinosin family.</text>
</comment>
<dbReference type="SMART" id="SM00679">
    <property type="entry name" value="CTNS"/>
    <property type="match status" value="2"/>
</dbReference>
<dbReference type="Pfam" id="PF04193">
    <property type="entry name" value="PQ-loop"/>
    <property type="match status" value="2"/>
</dbReference>
<dbReference type="SUPFAM" id="SSF47323">
    <property type="entry name" value="Anticodon-binding domain of a subclass of class I aminoacyl-tRNA synthetases"/>
    <property type="match status" value="1"/>
</dbReference>
<feature type="transmembrane region" description="Helical" evidence="9">
    <location>
        <begin position="625"/>
        <end position="646"/>
    </location>
</feature>
<comment type="caution">
    <text evidence="11">The sequence shown here is derived from an EMBL/GenBank/DDBJ whole genome shotgun (WGS) entry which is preliminary data.</text>
</comment>
<evidence type="ECO:0000256" key="2">
    <source>
        <dbReference type="ARBA" id="ARBA00006855"/>
    </source>
</evidence>
<comment type="subcellular location">
    <subcellularLocation>
        <location evidence="1">Endomembrane system</location>
        <topology evidence="1">Multi-pass membrane protein</topology>
    </subcellularLocation>
</comment>
<dbReference type="InterPro" id="IPR006603">
    <property type="entry name" value="PQ-loop_rpt"/>
</dbReference>
<feature type="transmembrane region" description="Helical" evidence="9">
    <location>
        <begin position="582"/>
        <end position="601"/>
    </location>
</feature>
<evidence type="ECO:0000313" key="11">
    <source>
        <dbReference type="EMBL" id="OAF67538.1"/>
    </source>
</evidence>
<keyword evidence="6 9" id="KW-1133">Transmembrane helix</keyword>
<name>A0A177AZU2_9BILA</name>
<dbReference type="InterPro" id="IPR005282">
    <property type="entry name" value="LC_transporter"/>
</dbReference>
<evidence type="ECO:0000256" key="6">
    <source>
        <dbReference type="ARBA" id="ARBA00022989"/>
    </source>
</evidence>
<evidence type="ECO:0000256" key="7">
    <source>
        <dbReference type="ARBA" id="ARBA00023136"/>
    </source>
</evidence>
<evidence type="ECO:0000256" key="1">
    <source>
        <dbReference type="ARBA" id="ARBA00004127"/>
    </source>
</evidence>
<accession>A0A177AZU2</accession>
<dbReference type="AlphaFoldDB" id="A0A177AZU2"/>
<evidence type="ECO:0000256" key="8">
    <source>
        <dbReference type="ARBA" id="ARBA00048473"/>
    </source>
</evidence>
<dbReference type="OrthoDB" id="75720at2759"/>
<keyword evidence="3" id="KW-0813">Transport</keyword>
<comment type="catalytic activity">
    <reaction evidence="8">
        <text>L-cystine(out) + H(+)(out) = L-cystine(in) + H(+)(in)</text>
        <dbReference type="Rhea" id="RHEA:66172"/>
        <dbReference type="ChEBI" id="CHEBI:15378"/>
        <dbReference type="ChEBI" id="CHEBI:35491"/>
    </reaction>
    <physiologicalReaction direction="left-to-right" evidence="8">
        <dbReference type="Rhea" id="RHEA:66173"/>
    </physiologicalReaction>
</comment>
<dbReference type="PANTHER" id="PTHR13131:SF5">
    <property type="entry name" value="CYSTINOSIN"/>
    <property type="match status" value="1"/>
</dbReference>
<dbReference type="Proteomes" id="UP000078046">
    <property type="component" value="Unassembled WGS sequence"/>
</dbReference>
<keyword evidence="12" id="KW-1185">Reference proteome</keyword>
<dbReference type="GO" id="GO:0006420">
    <property type="term" value="P:arginyl-tRNA aminoacylation"/>
    <property type="evidence" value="ECO:0007669"/>
    <property type="project" value="InterPro"/>
</dbReference>
<evidence type="ECO:0000256" key="4">
    <source>
        <dbReference type="ARBA" id="ARBA00022692"/>
    </source>
</evidence>
<evidence type="ECO:0000313" key="12">
    <source>
        <dbReference type="Proteomes" id="UP000078046"/>
    </source>
</evidence>
<dbReference type="EMBL" id="LWCA01000636">
    <property type="protein sequence ID" value="OAF67538.1"/>
    <property type="molecule type" value="Genomic_DNA"/>
</dbReference>
<feature type="domain" description="DALR anticodon binding" evidence="10">
    <location>
        <begin position="257"/>
        <end position="382"/>
    </location>
</feature>
<evidence type="ECO:0000256" key="9">
    <source>
        <dbReference type="SAM" id="Phobius"/>
    </source>
</evidence>
<dbReference type="SMART" id="SM00836">
    <property type="entry name" value="DALR_1"/>
    <property type="match status" value="1"/>
</dbReference>
<dbReference type="GO" id="GO:0004814">
    <property type="term" value="F:arginine-tRNA ligase activity"/>
    <property type="evidence" value="ECO:0007669"/>
    <property type="project" value="InterPro"/>
</dbReference>